<proteinExistence type="predicted"/>
<organism evidence="1">
    <name type="scientific">viral metagenome</name>
    <dbReference type="NCBI Taxonomy" id="1070528"/>
    <lineage>
        <taxon>unclassified sequences</taxon>
        <taxon>metagenomes</taxon>
        <taxon>organismal metagenomes</taxon>
    </lineage>
</organism>
<protein>
    <submittedName>
        <fullName evidence="1">Uncharacterized protein</fullName>
    </submittedName>
</protein>
<accession>A0A6C0HEX2</accession>
<sequence length="194" mass="22437">MSLEIFIPLQNLDINNVHIHPPTSTYPLRIPTSLLSYSNSLCTIPKISVLTDSFFVHNWDPIKGKLELVEPKQVHSFKNIIALQELVIQKLIENPSWSSFTKYNNEDIQARFQYPIYNNIFTLFLNNKGPEGIFIHSADGSKKLTLTSTVPEKIFYQGQRLRIALRFQGLVFLKNTNGKLFYRLQHQIAHIYCS</sequence>
<dbReference type="AlphaFoldDB" id="A0A6C0HEX2"/>
<reference evidence="1" key="1">
    <citation type="journal article" date="2020" name="Nature">
        <title>Giant virus diversity and host interactions through global metagenomics.</title>
        <authorList>
            <person name="Schulz F."/>
            <person name="Roux S."/>
            <person name="Paez-Espino D."/>
            <person name="Jungbluth S."/>
            <person name="Walsh D.A."/>
            <person name="Denef V.J."/>
            <person name="McMahon K.D."/>
            <person name="Konstantinidis K.T."/>
            <person name="Eloe-Fadrosh E.A."/>
            <person name="Kyrpides N.C."/>
            <person name="Woyke T."/>
        </authorList>
    </citation>
    <scope>NUCLEOTIDE SEQUENCE</scope>
    <source>
        <strain evidence="1">GVMAG-M-3300023179-97</strain>
    </source>
</reference>
<dbReference type="EMBL" id="MN739943">
    <property type="protein sequence ID" value="QHT78984.1"/>
    <property type="molecule type" value="Genomic_DNA"/>
</dbReference>
<evidence type="ECO:0000313" key="1">
    <source>
        <dbReference type="EMBL" id="QHT78984.1"/>
    </source>
</evidence>
<name>A0A6C0HEX2_9ZZZZ</name>